<gene>
    <name evidence="12" type="ORF">CALVIDRAFT_559876</name>
</gene>
<dbReference type="PIRSF" id="PIRSF000137">
    <property type="entry name" value="Alcohol_oxidase"/>
    <property type="match status" value="1"/>
</dbReference>
<keyword evidence="4" id="KW-0732">Signal</keyword>
<dbReference type="InterPro" id="IPR012132">
    <property type="entry name" value="GMC_OxRdtase"/>
</dbReference>
<name>A0A167RT03_CALVF</name>
<feature type="binding site" evidence="8">
    <location>
        <begin position="592"/>
        <end position="593"/>
    </location>
    <ligand>
        <name>FAD</name>
        <dbReference type="ChEBI" id="CHEBI:57692"/>
    </ligand>
</feature>
<evidence type="ECO:0000256" key="2">
    <source>
        <dbReference type="ARBA" id="ARBA00010790"/>
    </source>
</evidence>
<dbReference type="Gene3D" id="3.30.560.10">
    <property type="entry name" value="Glucose Oxidase, domain 3"/>
    <property type="match status" value="1"/>
</dbReference>
<feature type="active site" description="Proton acceptor" evidence="7">
    <location>
        <position position="591"/>
    </location>
</feature>
<evidence type="ECO:0000256" key="1">
    <source>
        <dbReference type="ARBA" id="ARBA00001974"/>
    </source>
</evidence>
<dbReference type="GO" id="GO:0016614">
    <property type="term" value="F:oxidoreductase activity, acting on CH-OH group of donors"/>
    <property type="evidence" value="ECO:0007669"/>
    <property type="project" value="InterPro"/>
</dbReference>
<dbReference type="SUPFAM" id="SSF54373">
    <property type="entry name" value="FAD-linked reductases, C-terminal domain"/>
    <property type="match status" value="1"/>
</dbReference>
<dbReference type="PROSITE" id="PS00623">
    <property type="entry name" value="GMC_OXRED_1"/>
    <property type="match status" value="1"/>
</dbReference>
<evidence type="ECO:0000259" key="10">
    <source>
        <dbReference type="PROSITE" id="PS00623"/>
    </source>
</evidence>
<feature type="domain" description="Glucose-methanol-choline oxidoreductase N-terminal" evidence="10">
    <location>
        <begin position="96"/>
        <end position="119"/>
    </location>
</feature>
<dbReference type="InterPro" id="IPR007867">
    <property type="entry name" value="GMC_OxRtase_C"/>
</dbReference>
<dbReference type="Pfam" id="PF05199">
    <property type="entry name" value="GMC_oxred_C"/>
    <property type="match status" value="1"/>
</dbReference>
<dbReference type="SUPFAM" id="SSF51905">
    <property type="entry name" value="FAD/NAD(P)-binding domain"/>
    <property type="match status" value="1"/>
</dbReference>
<dbReference type="Proteomes" id="UP000076738">
    <property type="component" value="Unassembled WGS sequence"/>
</dbReference>
<dbReference type="OrthoDB" id="269227at2759"/>
<feature type="domain" description="Glucose-methanol-choline oxidoreductase N-terminal" evidence="11">
    <location>
        <begin position="291"/>
        <end position="305"/>
    </location>
</feature>
<keyword evidence="13" id="KW-1185">Reference proteome</keyword>
<evidence type="ECO:0000256" key="5">
    <source>
        <dbReference type="ARBA" id="ARBA00022827"/>
    </source>
</evidence>
<comment type="cofactor">
    <cofactor evidence="1 8">
        <name>FAD</name>
        <dbReference type="ChEBI" id="CHEBI:57692"/>
    </cofactor>
</comment>
<evidence type="ECO:0000256" key="8">
    <source>
        <dbReference type="PIRSR" id="PIRSR000137-2"/>
    </source>
</evidence>
<proteinExistence type="inferred from homology"/>
<dbReference type="Pfam" id="PF00732">
    <property type="entry name" value="GMC_oxred_N"/>
    <property type="match status" value="1"/>
</dbReference>
<evidence type="ECO:0000256" key="7">
    <source>
        <dbReference type="PIRSR" id="PIRSR000137-1"/>
    </source>
</evidence>
<evidence type="ECO:0000313" key="12">
    <source>
        <dbReference type="EMBL" id="KZP01248.1"/>
    </source>
</evidence>
<protein>
    <submittedName>
        <fullName evidence="12">GMC oxidoreductase</fullName>
    </submittedName>
</protein>
<feature type="active site" description="Proton donor" evidence="7">
    <location>
        <position position="548"/>
    </location>
</feature>
<comment type="similarity">
    <text evidence="2 9">Belongs to the GMC oxidoreductase family.</text>
</comment>
<dbReference type="EMBL" id="KV417267">
    <property type="protein sequence ID" value="KZP01248.1"/>
    <property type="molecule type" value="Genomic_DNA"/>
</dbReference>
<dbReference type="GO" id="GO:0050660">
    <property type="term" value="F:flavin adenine dinucleotide binding"/>
    <property type="evidence" value="ECO:0007669"/>
    <property type="project" value="InterPro"/>
</dbReference>
<dbReference type="PANTHER" id="PTHR11552">
    <property type="entry name" value="GLUCOSE-METHANOL-CHOLINE GMC OXIDOREDUCTASE"/>
    <property type="match status" value="1"/>
</dbReference>
<dbReference type="InterPro" id="IPR000172">
    <property type="entry name" value="GMC_OxRdtase_N"/>
</dbReference>
<keyword evidence="6" id="KW-0560">Oxidoreductase</keyword>
<dbReference type="AlphaFoldDB" id="A0A167RT03"/>
<reference evidence="12 13" key="1">
    <citation type="journal article" date="2016" name="Mol. Biol. Evol.">
        <title>Comparative Genomics of Early-Diverging Mushroom-Forming Fungi Provides Insights into the Origins of Lignocellulose Decay Capabilities.</title>
        <authorList>
            <person name="Nagy L.G."/>
            <person name="Riley R."/>
            <person name="Tritt A."/>
            <person name="Adam C."/>
            <person name="Daum C."/>
            <person name="Floudas D."/>
            <person name="Sun H."/>
            <person name="Yadav J.S."/>
            <person name="Pangilinan J."/>
            <person name="Larsson K.H."/>
            <person name="Matsuura K."/>
            <person name="Barry K."/>
            <person name="Labutti K."/>
            <person name="Kuo R."/>
            <person name="Ohm R.A."/>
            <person name="Bhattacharya S.S."/>
            <person name="Shirouzu T."/>
            <person name="Yoshinaga Y."/>
            <person name="Martin F.M."/>
            <person name="Grigoriev I.V."/>
            <person name="Hibbett D.S."/>
        </authorList>
    </citation>
    <scope>NUCLEOTIDE SEQUENCE [LARGE SCALE GENOMIC DNA]</scope>
    <source>
        <strain evidence="12 13">TUFC12733</strain>
    </source>
</reference>
<evidence type="ECO:0000256" key="3">
    <source>
        <dbReference type="ARBA" id="ARBA00022630"/>
    </source>
</evidence>
<evidence type="ECO:0000256" key="6">
    <source>
        <dbReference type="ARBA" id="ARBA00023002"/>
    </source>
</evidence>
<dbReference type="InterPro" id="IPR036188">
    <property type="entry name" value="FAD/NAD-bd_sf"/>
</dbReference>
<keyword evidence="3 9" id="KW-0285">Flavoprotein</keyword>
<evidence type="ECO:0000256" key="4">
    <source>
        <dbReference type="ARBA" id="ARBA00022729"/>
    </source>
</evidence>
<accession>A0A167RT03</accession>
<feature type="binding site" evidence="8">
    <location>
        <position position="247"/>
    </location>
    <ligand>
        <name>FAD</name>
        <dbReference type="ChEBI" id="CHEBI:57692"/>
    </ligand>
</feature>
<evidence type="ECO:0000313" key="13">
    <source>
        <dbReference type="Proteomes" id="UP000076738"/>
    </source>
</evidence>
<dbReference type="Gene3D" id="3.50.50.60">
    <property type="entry name" value="FAD/NAD(P)-binding domain"/>
    <property type="match status" value="1"/>
</dbReference>
<sequence>MSSSPRFADLDNVRDHTFDYIICGGGTAGLTLAARLSEDPTVSVLVLEAGKANLNDPAIMVPGAYLRQFGNPQYDWAFMTTPQEHCDGKQFMWSRGKSLGGSSAMNFMSYMRPSAGDINAWEELGNPGWNWSNFFEYSKRGEKFTPPTTEQTSLYRHTFSAEHHGVTGELDVGFPSSIMVGEVKLQETLHNAGVKKLMDGCGGDVNGAWMAALTIDPKTRNRSYATTAFYLPNADRPNLQVLLEAHVSRLRFPKPTTSVSAEEVKAEGVEFLFNGKTHVVSCKREVILCAGALKSPQILELSGIGSTDHLTSLGIAPKVCLPGVGENAQEHSLFGTSFELDPSFNWDTYDKLMDPTRAATEMALFLEKQQGLFTMGLATLSYIPLQTISAEAKSLIYAHRSKLECDVKDGKISEGLWEQYQIQLRNLETPSGVDIEYTVFPAFFTFRSKPEPDKAYMTILSVLNHPFSRGSVHAASADCLAQPIIDPHYFEDDFDMKLMIEALTFLRVLRNTEPWKSIIAKEVDPGPAVQTEQEMRTYIKEGLSTIYHTCGTCSMLPREKGGVVDPKLKVYGTSNVRVVDLSIVPLHVAAHPQALVYGIAEQAAAIITQEYSK</sequence>
<dbReference type="PANTHER" id="PTHR11552:SF201">
    <property type="entry name" value="GLUCOSE-METHANOL-CHOLINE OXIDOREDUCTASE N-TERMINAL DOMAIN-CONTAINING PROTEIN"/>
    <property type="match status" value="1"/>
</dbReference>
<evidence type="ECO:0000256" key="9">
    <source>
        <dbReference type="RuleBase" id="RU003968"/>
    </source>
</evidence>
<keyword evidence="5 8" id="KW-0274">FAD</keyword>
<dbReference type="STRING" id="1330018.A0A167RT03"/>
<evidence type="ECO:0000259" key="11">
    <source>
        <dbReference type="PROSITE" id="PS00624"/>
    </source>
</evidence>
<organism evidence="12 13">
    <name type="scientific">Calocera viscosa (strain TUFC12733)</name>
    <dbReference type="NCBI Taxonomy" id="1330018"/>
    <lineage>
        <taxon>Eukaryota</taxon>
        <taxon>Fungi</taxon>
        <taxon>Dikarya</taxon>
        <taxon>Basidiomycota</taxon>
        <taxon>Agaricomycotina</taxon>
        <taxon>Dacrymycetes</taxon>
        <taxon>Dacrymycetales</taxon>
        <taxon>Dacrymycetaceae</taxon>
        <taxon>Calocera</taxon>
    </lineage>
</organism>
<dbReference type="PROSITE" id="PS00624">
    <property type="entry name" value="GMC_OXRED_2"/>
    <property type="match status" value="1"/>
</dbReference>